<evidence type="ECO:0000256" key="1">
    <source>
        <dbReference type="SAM" id="Phobius"/>
    </source>
</evidence>
<dbReference type="Proteomes" id="UP000230886">
    <property type="component" value="Unassembled WGS sequence"/>
</dbReference>
<evidence type="ECO:0000313" key="2">
    <source>
        <dbReference type="EMBL" id="PCK24293.1"/>
    </source>
</evidence>
<feature type="transmembrane region" description="Helical" evidence="1">
    <location>
        <begin position="41"/>
        <end position="58"/>
    </location>
</feature>
<name>A0A2A5J456_RHOSG</name>
<comment type="caution">
    <text evidence="2">The sequence shown here is derived from an EMBL/GenBank/DDBJ whole genome shotgun (WGS) entry which is preliminary data.</text>
</comment>
<keyword evidence="1" id="KW-0472">Membrane</keyword>
<sequence length="60" mass="6357">MIRVFRTSRREAIDGVVVIVVAAILGEVVGSALGGPFSGPVFARAAAMVFWSVLPINTRK</sequence>
<dbReference type="RefSeq" id="WP_024488128.1">
    <property type="nucleotide sequence ID" value="NZ_NOVD01000033.1"/>
</dbReference>
<feature type="transmembrane region" description="Helical" evidence="1">
    <location>
        <begin position="12"/>
        <end position="35"/>
    </location>
</feature>
<dbReference type="EMBL" id="NOVD01000033">
    <property type="protein sequence ID" value="PCK24293.1"/>
    <property type="molecule type" value="Genomic_DNA"/>
</dbReference>
<proteinExistence type="predicted"/>
<dbReference type="AlphaFoldDB" id="A0A2A5J456"/>
<protein>
    <submittedName>
        <fullName evidence="2">Uncharacterized protein</fullName>
    </submittedName>
</protein>
<keyword evidence="1" id="KW-0812">Transmembrane</keyword>
<accession>A0A2A5J456</accession>
<keyword evidence="1" id="KW-1133">Transmembrane helix</keyword>
<evidence type="ECO:0000313" key="3">
    <source>
        <dbReference type="Proteomes" id="UP000230886"/>
    </source>
</evidence>
<organism evidence="2 3">
    <name type="scientific">Rhodococcus qingshengii</name>
    <dbReference type="NCBI Taxonomy" id="334542"/>
    <lineage>
        <taxon>Bacteria</taxon>
        <taxon>Bacillati</taxon>
        <taxon>Actinomycetota</taxon>
        <taxon>Actinomycetes</taxon>
        <taxon>Mycobacteriales</taxon>
        <taxon>Nocardiaceae</taxon>
        <taxon>Rhodococcus</taxon>
        <taxon>Rhodococcus erythropolis group</taxon>
    </lineage>
</organism>
<reference evidence="2 3" key="1">
    <citation type="submission" date="2017-07" db="EMBL/GenBank/DDBJ databases">
        <title>Draft sequence of Rhodococcus enclensis 23b-28.</title>
        <authorList>
            <person name="Besaury L."/>
            <person name="Sancelme M."/>
            <person name="Amato P."/>
            <person name="Lallement A."/>
            <person name="Delort A.-M."/>
        </authorList>
    </citation>
    <scope>NUCLEOTIDE SEQUENCE [LARGE SCALE GENOMIC DNA]</scope>
    <source>
        <strain evidence="2 3">23b-28</strain>
    </source>
</reference>
<gene>
    <name evidence="2" type="ORF">CHR55_26825</name>
</gene>